<reference evidence="5" key="1">
    <citation type="submission" date="2018-11" db="EMBL/GenBank/DDBJ databases">
        <title>FDA dAtabase for Regulatory Grade micrObial Sequences (FDA-ARGOS): Supporting development and validation of Infectious Disease Dx tests.</title>
        <authorList>
            <person name="Goldberg B."/>
            <person name="Campos J."/>
            <person name="Tallon L."/>
            <person name="Sadzewicz L."/>
            <person name="Zhao X."/>
            <person name="Vavikolanu K."/>
            <person name="Mehta A."/>
            <person name="Aluvathingal J."/>
            <person name="Nadendla S."/>
            <person name="Geyer C."/>
            <person name="Nandy P."/>
            <person name="Yan Y."/>
            <person name="Sichtig H."/>
        </authorList>
    </citation>
    <scope>NUCLEOTIDE SEQUENCE [LARGE SCALE GENOMIC DNA]</scope>
    <source>
        <strain evidence="5">FDAARGOS_614</strain>
    </source>
</reference>
<dbReference type="EMBL" id="CP033969">
    <property type="protein sequence ID" value="AZG13870.1"/>
    <property type="molecule type" value="Genomic_DNA"/>
</dbReference>
<accession>A0A3G8H0Z0</accession>
<feature type="domain" description="ATP-dependent DNA ligase family profile" evidence="3">
    <location>
        <begin position="113"/>
        <end position="198"/>
    </location>
</feature>
<dbReference type="GO" id="GO:0005524">
    <property type="term" value="F:ATP binding"/>
    <property type="evidence" value="ECO:0007669"/>
    <property type="project" value="InterPro"/>
</dbReference>
<proteinExistence type="inferred from homology"/>
<dbReference type="PROSITE" id="PS50160">
    <property type="entry name" value="DNA_LIGASE_A3"/>
    <property type="match status" value="1"/>
</dbReference>
<dbReference type="Pfam" id="PF01068">
    <property type="entry name" value="DNA_ligase_A_M"/>
    <property type="match status" value="1"/>
</dbReference>
<evidence type="ECO:0000256" key="1">
    <source>
        <dbReference type="ARBA" id="ARBA00007572"/>
    </source>
</evidence>
<evidence type="ECO:0000313" key="4">
    <source>
        <dbReference type="EMBL" id="AZG13870.1"/>
    </source>
</evidence>
<dbReference type="GO" id="GO:0006281">
    <property type="term" value="P:DNA repair"/>
    <property type="evidence" value="ECO:0007669"/>
    <property type="project" value="InterPro"/>
</dbReference>
<dbReference type="Gene3D" id="3.30.470.30">
    <property type="entry name" value="DNA ligase/mRNA capping enzyme"/>
    <property type="match status" value="1"/>
</dbReference>
<gene>
    <name evidence="4" type="ORF">EHF44_10655</name>
</gene>
<sequence>MPRGDGAPTLDQLCPMLLTERKTIPREADWLYEIKYDGYRVLASTGSTAQLKSRGGIDATAWFPEVAAVVADMPSGSVLDGEVCVLDDLGRSNFDRLHARARRKGWYEGADLVVYCVFDVLVAMGRDFRPVALEKRKAMLAKLLRSHGGQVLHVTGVDDGDWLYRSALELKLEGVVGKRLGSPYQDGVRSTDWIKVKRPGAVPLERFKR</sequence>
<dbReference type="Gene3D" id="3.30.1490.70">
    <property type="match status" value="1"/>
</dbReference>
<evidence type="ECO:0000256" key="2">
    <source>
        <dbReference type="ARBA" id="ARBA00022598"/>
    </source>
</evidence>
<dbReference type="CDD" id="cd07906">
    <property type="entry name" value="Adenylation_DNA_ligase_LigD_LigC"/>
    <property type="match status" value="1"/>
</dbReference>
<evidence type="ECO:0000259" key="3">
    <source>
        <dbReference type="PROSITE" id="PS50160"/>
    </source>
</evidence>
<dbReference type="InterPro" id="IPR012310">
    <property type="entry name" value="DNA_ligase_ATP-dep_cent"/>
</dbReference>
<dbReference type="GO" id="GO:0006310">
    <property type="term" value="P:DNA recombination"/>
    <property type="evidence" value="ECO:0007669"/>
    <property type="project" value="InterPro"/>
</dbReference>
<name>A0A3G8H0Z0_9BURK</name>
<protein>
    <recommendedName>
        <fullName evidence="3">ATP-dependent DNA ligase family profile domain-containing protein</fullName>
    </recommendedName>
</protein>
<dbReference type="OrthoDB" id="5503604at2"/>
<dbReference type="Proteomes" id="UP000270411">
    <property type="component" value="Chromosome 1"/>
</dbReference>
<keyword evidence="2" id="KW-0436">Ligase</keyword>
<dbReference type="PANTHER" id="PTHR45674:SF4">
    <property type="entry name" value="DNA LIGASE 1"/>
    <property type="match status" value="1"/>
</dbReference>
<dbReference type="SUPFAM" id="SSF56091">
    <property type="entry name" value="DNA ligase/mRNA capping enzyme, catalytic domain"/>
    <property type="match status" value="1"/>
</dbReference>
<organism evidence="4 5">
    <name type="scientific">Cupriavidus pauculus</name>
    <dbReference type="NCBI Taxonomy" id="82633"/>
    <lineage>
        <taxon>Bacteria</taxon>
        <taxon>Pseudomonadati</taxon>
        <taxon>Pseudomonadota</taxon>
        <taxon>Betaproteobacteria</taxon>
        <taxon>Burkholderiales</taxon>
        <taxon>Burkholderiaceae</taxon>
        <taxon>Cupriavidus</taxon>
    </lineage>
</organism>
<evidence type="ECO:0000313" key="5">
    <source>
        <dbReference type="Proteomes" id="UP000270411"/>
    </source>
</evidence>
<dbReference type="PANTHER" id="PTHR45674">
    <property type="entry name" value="DNA LIGASE 1/3 FAMILY MEMBER"/>
    <property type="match status" value="1"/>
</dbReference>
<dbReference type="AlphaFoldDB" id="A0A3G8H0Z0"/>
<dbReference type="KEGG" id="cpau:EHF44_10655"/>
<comment type="similarity">
    <text evidence="1">Belongs to the ATP-dependent DNA ligase family.</text>
</comment>
<dbReference type="GO" id="GO:0003910">
    <property type="term" value="F:DNA ligase (ATP) activity"/>
    <property type="evidence" value="ECO:0007669"/>
    <property type="project" value="InterPro"/>
</dbReference>
<dbReference type="InterPro" id="IPR050191">
    <property type="entry name" value="ATP-dep_DNA_ligase"/>
</dbReference>